<keyword evidence="3 7" id="KW-0288">FMN</keyword>
<dbReference type="PANTHER" id="PTHR43374">
    <property type="entry name" value="FLAVIN PRENYLTRANSFERASE"/>
    <property type="match status" value="1"/>
</dbReference>
<dbReference type="Proteomes" id="UP000193925">
    <property type="component" value="Chromosome AFERRI"/>
</dbReference>
<comment type="function">
    <text evidence="7">Flavin prenyltransferase that catalyzes the synthesis of the prenylated FMN cofactor (prenyl-FMN) for 4-hydroxy-3-polyprenylbenzoic acid decarboxylase UbiD. The prenyltransferase is metal-independent and links a dimethylallyl moiety from dimethylallyl monophosphate (DMAP) to the flavin N5 and C6 atoms of FMN.</text>
</comment>
<protein>
    <recommendedName>
        <fullName evidence="7">Flavin prenyltransferase UbiX</fullName>
        <ecNumber evidence="7">2.5.1.129</ecNumber>
    </recommendedName>
</protein>
<accession>A0A060URH7</accession>
<reference evidence="10 12" key="3">
    <citation type="submission" date="2016-07" db="EMBL/GenBank/DDBJ databases">
        <title>Draft genome of a psychrotolerant acidophile Acidithiobacillus ferrivorans strain YL15.</title>
        <authorList>
            <person name="Peng T."/>
            <person name="Ma L."/>
            <person name="Nan M."/>
            <person name="An N."/>
            <person name="Wang M."/>
            <person name="Qiu G."/>
            <person name="Zeng W."/>
        </authorList>
    </citation>
    <scope>NUCLEOTIDE SEQUENCE [LARGE SCALE GENOMIC DNA]</scope>
    <source>
        <strain evidence="10 12">YL15</strain>
    </source>
</reference>
<evidence type="ECO:0000313" key="12">
    <source>
        <dbReference type="Proteomes" id="UP000093129"/>
    </source>
</evidence>
<keyword evidence="2 7" id="KW-0285">Flavoprotein</keyword>
<dbReference type="AlphaFoldDB" id="A0A060URH7"/>
<evidence type="ECO:0000313" key="13">
    <source>
        <dbReference type="Proteomes" id="UP000193925"/>
    </source>
</evidence>
<dbReference type="NCBIfam" id="TIGR00421">
    <property type="entry name" value="ubiX_pad"/>
    <property type="match status" value="1"/>
</dbReference>
<evidence type="ECO:0000256" key="5">
    <source>
        <dbReference type="ARBA" id="ARBA00050612"/>
    </source>
</evidence>
<evidence type="ECO:0000256" key="6">
    <source>
        <dbReference type="ARBA" id="ARBA00060793"/>
    </source>
</evidence>
<dbReference type="Gene3D" id="3.40.50.1950">
    <property type="entry name" value="Flavin prenyltransferase-like"/>
    <property type="match status" value="1"/>
</dbReference>
<sequence>MEDWRRQERICVAITGASGAAYGMRLVEVLLTAGVRVYLLISDAARIVCREELDLELPPTAEAVTRFLNERFGTEPDLLSVYAQDDWFSPVASGSNAAPAMVVCPCSGGTLAAIAHGLSGNLIERAADVMLKEGLKLILVPRESPISTIHLENMLTLARMGVRILPASPGFYHRPQKIEDLVDFIVARILDQLGLPNRIGRRWGDGEVVPAAD</sequence>
<keyword evidence="9" id="KW-0456">Lyase</keyword>
<evidence type="ECO:0000313" key="11">
    <source>
        <dbReference type="EMBL" id="SMH67597.1"/>
    </source>
</evidence>
<evidence type="ECO:0000256" key="4">
    <source>
        <dbReference type="ARBA" id="ARBA00022679"/>
    </source>
</evidence>
<comment type="similarity">
    <text evidence="6 7">Belongs to the UbiX/PAD1 family.</text>
</comment>
<dbReference type="PANTHER" id="PTHR43374:SF1">
    <property type="entry name" value="FLAVIN PRENYLTRANSFERASE PAD1, MITOCHONDRIAL"/>
    <property type="match status" value="1"/>
</dbReference>
<comment type="catalytic activity">
    <reaction evidence="5 7">
        <text>dimethylallyl phosphate + FMNH2 = prenylated FMNH2 + phosphate</text>
        <dbReference type="Rhea" id="RHEA:37743"/>
        <dbReference type="ChEBI" id="CHEBI:43474"/>
        <dbReference type="ChEBI" id="CHEBI:57618"/>
        <dbReference type="ChEBI" id="CHEBI:87467"/>
        <dbReference type="ChEBI" id="CHEBI:88052"/>
        <dbReference type="EC" id="2.5.1.129"/>
    </reaction>
</comment>
<reference evidence="9" key="2">
    <citation type="submission" date="2014-07" db="EMBL/GenBank/DDBJ databases">
        <title>Initial genome analysis of the psychrotolerant acidophile Acidithiobacillus ferrivorans CF27: insights into iron and sulfur oxidation pathways and into biofilm formation.</title>
        <authorList>
            <person name="Talla E."/>
            <person name="Hedrich S."/>
            <person name="Mangenot S."/>
            <person name="Ji B."/>
            <person name="Johnson D.B."/>
            <person name="Barbe V."/>
            <person name="Bonnefoy V."/>
        </authorList>
    </citation>
    <scope>NUCLEOTIDE SEQUENCE [LARGE SCALE GENOMIC DNA]</scope>
    <source>
        <strain evidence="9">CF27</strain>
    </source>
</reference>
<dbReference type="InterPro" id="IPR036551">
    <property type="entry name" value="Flavin_trans-like"/>
</dbReference>
<comment type="caution">
    <text evidence="7">Lacks conserved residue(s) required for the propagation of feature annotation.</text>
</comment>
<dbReference type="SUPFAM" id="SSF52507">
    <property type="entry name" value="Homo-oligomeric flavin-containing Cys decarboxylases, HFCD"/>
    <property type="match status" value="1"/>
</dbReference>
<reference evidence="11 13" key="4">
    <citation type="submission" date="2017-03" db="EMBL/GenBank/DDBJ databases">
        <authorList>
            <person name="Regsiter A."/>
            <person name="William W."/>
        </authorList>
    </citation>
    <scope>NUCLEOTIDE SEQUENCE [LARGE SCALE GENOMIC DNA]</scope>
    <source>
        <strain evidence="11">PRJEB5721</strain>
    </source>
</reference>
<reference evidence="9" key="1">
    <citation type="submission" date="2014-03" db="EMBL/GenBank/DDBJ databases">
        <authorList>
            <person name="Genoscope - CEA"/>
        </authorList>
    </citation>
    <scope>NUCLEOTIDE SEQUENCE [LARGE SCALE GENOMIC DNA]</scope>
    <source>
        <strain evidence="9">CF27</strain>
    </source>
</reference>
<dbReference type="HAMAP" id="MF_01984">
    <property type="entry name" value="ubiX_pad"/>
    <property type="match status" value="1"/>
</dbReference>
<dbReference type="GO" id="GO:0016831">
    <property type="term" value="F:carboxy-lyase activity"/>
    <property type="evidence" value="ECO:0007669"/>
    <property type="project" value="TreeGrafter"/>
</dbReference>
<dbReference type="Pfam" id="PF02441">
    <property type="entry name" value="Flavoprotein"/>
    <property type="match status" value="1"/>
</dbReference>
<dbReference type="NCBIfam" id="NF004685">
    <property type="entry name" value="PRK06029.1"/>
    <property type="match status" value="1"/>
</dbReference>
<feature type="binding site" evidence="7">
    <location>
        <position position="188"/>
    </location>
    <ligand>
        <name>dimethylallyl phosphate</name>
        <dbReference type="ChEBI" id="CHEBI:88052"/>
    </ligand>
</feature>
<dbReference type="InterPro" id="IPR003382">
    <property type="entry name" value="Flavoprotein"/>
</dbReference>
<evidence type="ECO:0000256" key="3">
    <source>
        <dbReference type="ARBA" id="ARBA00022643"/>
    </source>
</evidence>
<feature type="binding site" evidence="7">
    <location>
        <begin position="107"/>
        <end position="110"/>
    </location>
    <ligand>
        <name>FMN</name>
        <dbReference type="ChEBI" id="CHEBI:58210"/>
    </ligand>
</feature>
<dbReference type="EC" id="2.5.1.129" evidence="7"/>
<evidence type="ECO:0000256" key="2">
    <source>
        <dbReference type="ARBA" id="ARBA00022630"/>
    </source>
</evidence>
<keyword evidence="13" id="KW-1185">Reference proteome</keyword>
<evidence type="ECO:0000313" key="9">
    <source>
        <dbReference type="EMBL" id="CDQ11237.1"/>
    </source>
</evidence>
<dbReference type="FunFam" id="3.40.50.1950:FF:000001">
    <property type="entry name" value="Flavin prenyltransferase UbiX"/>
    <property type="match status" value="1"/>
</dbReference>
<evidence type="ECO:0000256" key="7">
    <source>
        <dbReference type="HAMAP-Rule" id="MF_01984"/>
    </source>
</evidence>
<evidence type="ECO:0000256" key="1">
    <source>
        <dbReference type="ARBA" id="ARBA00022602"/>
    </source>
</evidence>
<feature type="binding site" evidence="7">
    <location>
        <begin position="16"/>
        <end position="18"/>
    </location>
    <ligand>
        <name>FMN</name>
        <dbReference type="ChEBI" id="CHEBI:58210"/>
    </ligand>
</feature>
<evidence type="ECO:0000313" key="10">
    <source>
        <dbReference type="EMBL" id="OCB02737.1"/>
    </source>
</evidence>
<proteinExistence type="inferred from homology"/>
<dbReference type="EMBL" id="MASQ01000088">
    <property type="protein sequence ID" value="OCB02737.1"/>
    <property type="molecule type" value="Genomic_DNA"/>
</dbReference>
<evidence type="ECO:0000259" key="8">
    <source>
        <dbReference type="Pfam" id="PF02441"/>
    </source>
</evidence>
<feature type="binding site" evidence="7">
    <location>
        <position position="172"/>
    </location>
    <ligand>
        <name>dimethylallyl phosphate</name>
        <dbReference type="ChEBI" id="CHEBI:88052"/>
    </ligand>
</feature>
<feature type="binding site" evidence="7">
    <location>
        <position position="142"/>
    </location>
    <ligand>
        <name>FMN</name>
        <dbReference type="ChEBI" id="CHEBI:58210"/>
    </ligand>
</feature>
<keyword evidence="4 7" id="KW-0808">Transferase</keyword>
<feature type="binding site" evidence="7">
    <location>
        <position position="42"/>
    </location>
    <ligand>
        <name>FMN</name>
        <dbReference type="ChEBI" id="CHEBI:58210"/>
    </ligand>
</feature>
<keyword evidence="1 7" id="KW-0637">Prenyltransferase</keyword>
<dbReference type="GO" id="GO:0106141">
    <property type="term" value="F:flavin prenyltransferase activity"/>
    <property type="evidence" value="ECO:0007669"/>
    <property type="project" value="UniProtKB-EC"/>
</dbReference>
<dbReference type="RefSeq" id="WP_035194162.1">
    <property type="nucleotide sequence ID" value="NZ_CCCS020000049.1"/>
</dbReference>
<gene>
    <name evidence="7" type="primary">ubiX</name>
    <name evidence="11" type="ORF">AFERRI_50799</name>
    <name evidence="9" type="ORF">AFERRI_530132</name>
    <name evidence="10" type="ORF">BBC27_11440</name>
</gene>
<feature type="domain" description="Flavoprotein" evidence="8">
    <location>
        <begin position="9"/>
        <end position="193"/>
    </location>
</feature>
<dbReference type="EMBL" id="CCCS020000049">
    <property type="protein sequence ID" value="CDQ11237.1"/>
    <property type="molecule type" value="Genomic_DNA"/>
</dbReference>
<organism evidence="9">
    <name type="scientific">Acidithiobacillus ferrivorans</name>
    <dbReference type="NCBI Taxonomy" id="160808"/>
    <lineage>
        <taxon>Bacteria</taxon>
        <taxon>Pseudomonadati</taxon>
        <taxon>Pseudomonadota</taxon>
        <taxon>Acidithiobacillia</taxon>
        <taxon>Acidithiobacillales</taxon>
        <taxon>Acidithiobacillaceae</taxon>
        <taxon>Acidithiobacillus</taxon>
    </lineage>
</organism>
<dbReference type="EMBL" id="LT841305">
    <property type="protein sequence ID" value="SMH67597.1"/>
    <property type="molecule type" value="Genomic_DNA"/>
</dbReference>
<dbReference type="InterPro" id="IPR004507">
    <property type="entry name" value="UbiX-like"/>
</dbReference>
<dbReference type="Proteomes" id="UP000093129">
    <property type="component" value="Unassembled WGS sequence"/>
</dbReference>
<name>A0A060URH7_9PROT</name>